<evidence type="ECO:0000256" key="2">
    <source>
        <dbReference type="SAM" id="MobiDB-lite"/>
    </source>
</evidence>
<evidence type="ECO:0000313" key="5">
    <source>
        <dbReference type="Proteomes" id="UP000286045"/>
    </source>
</evidence>
<dbReference type="SUPFAM" id="SSF57701">
    <property type="entry name" value="Zn2/Cys6 DNA-binding domain"/>
    <property type="match status" value="1"/>
</dbReference>
<proteinExistence type="predicted"/>
<evidence type="ECO:0000259" key="3">
    <source>
        <dbReference type="PROSITE" id="PS50048"/>
    </source>
</evidence>
<dbReference type="GO" id="GO:0008270">
    <property type="term" value="F:zinc ion binding"/>
    <property type="evidence" value="ECO:0007669"/>
    <property type="project" value="InterPro"/>
</dbReference>
<evidence type="ECO:0000256" key="1">
    <source>
        <dbReference type="ARBA" id="ARBA00023242"/>
    </source>
</evidence>
<keyword evidence="5" id="KW-1185">Reference proteome</keyword>
<comment type="caution">
    <text evidence="4">The sequence shown here is derived from an EMBL/GenBank/DDBJ whole genome shotgun (WGS) entry which is preliminary data.</text>
</comment>
<dbReference type="STRING" id="363999.A0A439DG90"/>
<dbReference type="CDD" id="cd00067">
    <property type="entry name" value="GAL4"/>
    <property type="match status" value="1"/>
</dbReference>
<feature type="domain" description="Zn(2)-C6 fungal-type" evidence="3">
    <location>
        <begin position="179"/>
        <end position="211"/>
    </location>
</feature>
<feature type="compositionally biased region" description="Polar residues" evidence="2">
    <location>
        <begin position="48"/>
        <end position="67"/>
    </location>
</feature>
<name>A0A439DG90_9PEZI</name>
<gene>
    <name evidence="4" type="ORF">EKO27_g1656</name>
</gene>
<dbReference type="InterPro" id="IPR001138">
    <property type="entry name" value="Zn2Cys6_DnaBD"/>
</dbReference>
<keyword evidence="1" id="KW-0539">Nucleus</keyword>
<feature type="region of interest" description="Disordered" evidence="2">
    <location>
        <begin position="42"/>
        <end position="131"/>
    </location>
</feature>
<feature type="compositionally biased region" description="Basic and acidic residues" evidence="2">
    <location>
        <begin position="82"/>
        <end position="107"/>
    </location>
</feature>
<dbReference type="EMBL" id="RYZI01000027">
    <property type="protein sequence ID" value="RWA13422.1"/>
    <property type="molecule type" value="Genomic_DNA"/>
</dbReference>
<feature type="compositionally biased region" description="Low complexity" evidence="2">
    <location>
        <begin position="121"/>
        <end position="131"/>
    </location>
</feature>
<accession>A0A439DG90</accession>
<organism evidence="4 5">
    <name type="scientific">Xylaria grammica</name>
    <dbReference type="NCBI Taxonomy" id="363999"/>
    <lineage>
        <taxon>Eukaryota</taxon>
        <taxon>Fungi</taxon>
        <taxon>Dikarya</taxon>
        <taxon>Ascomycota</taxon>
        <taxon>Pezizomycotina</taxon>
        <taxon>Sordariomycetes</taxon>
        <taxon>Xylariomycetidae</taxon>
        <taxon>Xylariales</taxon>
        <taxon>Xylariaceae</taxon>
        <taxon>Xylaria</taxon>
    </lineage>
</organism>
<reference evidence="4 5" key="1">
    <citation type="submission" date="2018-12" db="EMBL/GenBank/DDBJ databases">
        <title>Draft genome sequence of Xylaria grammica IHI A82.</title>
        <authorList>
            <person name="Buettner E."/>
            <person name="Kellner H."/>
        </authorList>
    </citation>
    <scope>NUCLEOTIDE SEQUENCE [LARGE SCALE GENOMIC DNA]</scope>
    <source>
        <strain evidence="4 5">IHI A82</strain>
    </source>
</reference>
<dbReference type="InterPro" id="IPR036864">
    <property type="entry name" value="Zn2-C6_fun-type_DNA-bd_sf"/>
</dbReference>
<dbReference type="PROSITE" id="PS50048">
    <property type="entry name" value="ZN2_CY6_FUNGAL_2"/>
    <property type="match status" value="1"/>
</dbReference>
<sequence>MTPQLSQLVSQVPGFINEHTKRRRDTPTLDLSQFFDFSAFYGGDEPSSPGTRSRSVASSDPGLTSGPSEEDGAPSPGPTFDPYHKEAIKQIKQQDDRFTVPEREIRPKGGYPSKIHLDNVPSPTGSSSSGSNVVILSNPGSPTMLFDTAVEDSHSLSRGRRTKPLNNPEKVAVMRKLGACYRCKARKVPCDEGAPCSSCTRDAGKIQHTDCEDLAERICCRQQPATVFSEINRIICAEMPPRGKTSRPSSYLRIFFDSHQPGAPLDIPVLSIEYETYDRSPHCFGMRGTQYQLDTDKFTLDEDTLVQWASSQMKKEDDGFQSALDNLVISCKGYGRPDIFPHSDLLQKAHKLRCLYKIWSQPRFVCLKQQPGCDLEQLPYEIHRVLKALAAKLIKGIENDVLSELAGKRPKSAADRLPLWACMMQVVLLYHDLINIVSSQEPWIHENLQHKAESLMNYAVVMCDLHFGKKKPTSASEYGIESAHWFEKVECLQLKFFAEVRQRNRPSDKVLIALLAKYQKCSTRSRLPPPQKRLRK</sequence>
<dbReference type="AlphaFoldDB" id="A0A439DG90"/>
<dbReference type="GO" id="GO:0000981">
    <property type="term" value="F:DNA-binding transcription factor activity, RNA polymerase II-specific"/>
    <property type="evidence" value="ECO:0007669"/>
    <property type="project" value="InterPro"/>
</dbReference>
<protein>
    <recommendedName>
        <fullName evidence="3">Zn(2)-C6 fungal-type domain-containing protein</fullName>
    </recommendedName>
</protein>
<evidence type="ECO:0000313" key="4">
    <source>
        <dbReference type="EMBL" id="RWA13422.1"/>
    </source>
</evidence>
<dbReference type="Proteomes" id="UP000286045">
    <property type="component" value="Unassembled WGS sequence"/>
</dbReference>